<dbReference type="OrthoDB" id="591587at2759"/>
<reference evidence="2 3" key="1">
    <citation type="submission" date="2019-01" db="EMBL/GenBank/DDBJ databases">
        <title>Sequencing of cultivated peanut Arachis hypogaea provides insights into genome evolution and oil improvement.</title>
        <authorList>
            <person name="Chen X."/>
        </authorList>
    </citation>
    <scope>NUCLEOTIDE SEQUENCE [LARGE SCALE GENOMIC DNA]</scope>
    <source>
        <strain evidence="3">cv. Fuhuasheng</strain>
        <tissue evidence="2">Leaves</tissue>
    </source>
</reference>
<evidence type="ECO:0000313" key="2">
    <source>
        <dbReference type="EMBL" id="RYR24442.1"/>
    </source>
</evidence>
<dbReference type="Pfam" id="PF03140">
    <property type="entry name" value="DUF247"/>
    <property type="match status" value="1"/>
</dbReference>
<accession>A0A445ADH1</accession>
<keyword evidence="1" id="KW-0812">Transmembrane</keyword>
<gene>
    <name evidence="2" type="ORF">Ahy_B02g057941</name>
</gene>
<sequence>MGSTFIDEYVIQQIIDIPENIDPAIRWPECCIYKIPKSLLKVKEDSYDPLLISIGPIHHGNTKLEEMQHHKHTYFHFFSERLSNKRVLEDFKAFIEQQEQIIRRCYQPKFPHIGSEQFVRIILLDSVFIMELFLREAKRWKHKDDYVLTQPCLSKSIQRDLLLLQNQLPIQVLEKLYETCVPSNLKEHSRFIRLAHEYFASYYPYQKSSERKFEPKKWEKSLHFTDLVRCSYLPTNLSFNDDKSRHTYSQKECMLRTATKLNEAGISFEKVHNRSLLDIKFEKKRFFSWFLCLGCFPYSKCFKARFQFPQLKVDHTTECVLRNLIAFEQCHYPEEPYICNYVSLIDSLIHTKDDAELMVEKEAIVHELGSDKELATLVNSLCKHVVTNKTCYQQIIGDLNEHYNNGWKWTMGTLRWVYFRDPWRSSSTIVGIAVLIFTIFNFCRVVQLIF</sequence>
<dbReference type="STRING" id="3818.A0A445ADH1"/>
<proteinExistence type="predicted"/>
<protein>
    <submittedName>
        <fullName evidence="2">Uncharacterized protein</fullName>
    </submittedName>
</protein>
<organism evidence="2 3">
    <name type="scientific">Arachis hypogaea</name>
    <name type="common">Peanut</name>
    <dbReference type="NCBI Taxonomy" id="3818"/>
    <lineage>
        <taxon>Eukaryota</taxon>
        <taxon>Viridiplantae</taxon>
        <taxon>Streptophyta</taxon>
        <taxon>Embryophyta</taxon>
        <taxon>Tracheophyta</taxon>
        <taxon>Spermatophyta</taxon>
        <taxon>Magnoliopsida</taxon>
        <taxon>eudicotyledons</taxon>
        <taxon>Gunneridae</taxon>
        <taxon>Pentapetalae</taxon>
        <taxon>rosids</taxon>
        <taxon>fabids</taxon>
        <taxon>Fabales</taxon>
        <taxon>Fabaceae</taxon>
        <taxon>Papilionoideae</taxon>
        <taxon>50 kb inversion clade</taxon>
        <taxon>dalbergioids sensu lato</taxon>
        <taxon>Dalbergieae</taxon>
        <taxon>Pterocarpus clade</taxon>
        <taxon>Arachis</taxon>
    </lineage>
</organism>
<dbReference type="PANTHER" id="PTHR31170:SF9">
    <property type="entry name" value="PROTEIN, PUTATIVE (DUF247)-RELATED"/>
    <property type="match status" value="1"/>
</dbReference>
<keyword evidence="1" id="KW-0472">Membrane</keyword>
<evidence type="ECO:0000313" key="3">
    <source>
        <dbReference type="Proteomes" id="UP000289738"/>
    </source>
</evidence>
<name>A0A445ADH1_ARAHY</name>
<feature type="transmembrane region" description="Helical" evidence="1">
    <location>
        <begin position="429"/>
        <end position="449"/>
    </location>
</feature>
<evidence type="ECO:0000256" key="1">
    <source>
        <dbReference type="SAM" id="Phobius"/>
    </source>
</evidence>
<dbReference type="PANTHER" id="PTHR31170">
    <property type="entry name" value="BNAC04G53230D PROTEIN"/>
    <property type="match status" value="1"/>
</dbReference>
<keyword evidence="1" id="KW-1133">Transmembrane helix</keyword>
<comment type="caution">
    <text evidence="2">The sequence shown here is derived from an EMBL/GenBank/DDBJ whole genome shotgun (WGS) entry which is preliminary data.</text>
</comment>
<dbReference type="Gramene" id="arahy.Tifrunner.gnm2.ann2.Ah12g076600.1">
    <property type="protein sequence ID" value="arahy.Tifrunner.gnm2.ann2.Ah12g076600.1-CDS-1"/>
    <property type="gene ID" value="arahy.Tifrunner.gnm2.ann2.Ah12g076600"/>
</dbReference>
<dbReference type="InterPro" id="IPR004158">
    <property type="entry name" value="DUF247_pln"/>
</dbReference>
<dbReference type="Proteomes" id="UP000289738">
    <property type="component" value="Chromosome B02"/>
</dbReference>
<dbReference type="AlphaFoldDB" id="A0A445ADH1"/>
<keyword evidence="3" id="KW-1185">Reference proteome</keyword>
<dbReference type="EMBL" id="SDMP01000012">
    <property type="protein sequence ID" value="RYR24442.1"/>
    <property type="molecule type" value="Genomic_DNA"/>
</dbReference>